<gene>
    <name evidence="1" type="ORF">NPIL_126081</name>
</gene>
<name>A0A8X6MSB4_NEPPI</name>
<sequence>MLSYNVQKVSTMKGKSQKDIMKLTDFRTELTDTLCRYERLSGNKRGRPSTRREEIPEFFNTPRSGVQVLPSTDVFYDRVFMDSRNKFKYNNYRKHLDLQEM</sequence>
<dbReference type="OrthoDB" id="122438at2759"/>
<organism evidence="1 2">
    <name type="scientific">Nephila pilipes</name>
    <name type="common">Giant wood spider</name>
    <name type="synonym">Nephila maculata</name>
    <dbReference type="NCBI Taxonomy" id="299642"/>
    <lineage>
        <taxon>Eukaryota</taxon>
        <taxon>Metazoa</taxon>
        <taxon>Ecdysozoa</taxon>
        <taxon>Arthropoda</taxon>
        <taxon>Chelicerata</taxon>
        <taxon>Arachnida</taxon>
        <taxon>Araneae</taxon>
        <taxon>Araneomorphae</taxon>
        <taxon>Entelegynae</taxon>
        <taxon>Araneoidea</taxon>
        <taxon>Nephilidae</taxon>
        <taxon>Nephila</taxon>
    </lineage>
</organism>
<comment type="caution">
    <text evidence="1">The sequence shown here is derived from an EMBL/GenBank/DDBJ whole genome shotgun (WGS) entry which is preliminary data.</text>
</comment>
<dbReference type="Proteomes" id="UP000887013">
    <property type="component" value="Unassembled WGS sequence"/>
</dbReference>
<proteinExistence type="predicted"/>
<dbReference type="EMBL" id="BMAW01096587">
    <property type="protein sequence ID" value="GFS75348.1"/>
    <property type="molecule type" value="Genomic_DNA"/>
</dbReference>
<accession>A0A8X6MSB4</accession>
<evidence type="ECO:0000313" key="2">
    <source>
        <dbReference type="Proteomes" id="UP000887013"/>
    </source>
</evidence>
<dbReference type="AlphaFoldDB" id="A0A8X6MSB4"/>
<reference evidence="1" key="1">
    <citation type="submission" date="2020-08" db="EMBL/GenBank/DDBJ databases">
        <title>Multicomponent nature underlies the extraordinary mechanical properties of spider dragline silk.</title>
        <authorList>
            <person name="Kono N."/>
            <person name="Nakamura H."/>
            <person name="Mori M."/>
            <person name="Yoshida Y."/>
            <person name="Ohtoshi R."/>
            <person name="Malay A.D."/>
            <person name="Moran D.A.P."/>
            <person name="Tomita M."/>
            <person name="Numata K."/>
            <person name="Arakawa K."/>
        </authorList>
    </citation>
    <scope>NUCLEOTIDE SEQUENCE</scope>
</reference>
<protein>
    <submittedName>
        <fullName evidence="1">Uncharacterized protein</fullName>
    </submittedName>
</protein>
<evidence type="ECO:0000313" key="1">
    <source>
        <dbReference type="EMBL" id="GFS75348.1"/>
    </source>
</evidence>
<keyword evidence="2" id="KW-1185">Reference proteome</keyword>